<evidence type="ECO:0000256" key="6">
    <source>
        <dbReference type="ARBA" id="ARBA00023172"/>
    </source>
</evidence>
<evidence type="ECO:0000256" key="3">
    <source>
        <dbReference type="ARBA" id="ARBA00022771"/>
    </source>
</evidence>
<evidence type="ECO:0000256" key="1">
    <source>
        <dbReference type="ARBA" id="ARBA00022578"/>
    </source>
</evidence>
<feature type="domain" description="SWIM-type" evidence="9">
    <location>
        <begin position="578"/>
        <end position="611"/>
    </location>
</feature>
<dbReference type="Pfam" id="PF03108">
    <property type="entry name" value="DBD_Tnp_Mut"/>
    <property type="match status" value="1"/>
</dbReference>
<dbReference type="OMA" id="THELESM"/>
<dbReference type="GO" id="GO:0003677">
    <property type="term" value="F:DNA binding"/>
    <property type="evidence" value="ECO:0007669"/>
    <property type="project" value="UniProtKB-KW"/>
</dbReference>
<dbReference type="SMART" id="SM00575">
    <property type="entry name" value="ZnF_PMZ"/>
    <property type="match status" value="1"/>
</dbReference>
<dbReference type="PANTHER" id="PTHR31973:SF187">
    <property type="entry name" value="MUTATOR TRANSPOSASE MUDRA PROTEIN"/>
    <property type="match status" value="1"/>
</dbReference>
<evidence type="ECO:0000313" key="10">
    <source>
        <dbReference type="EnsemblPlants" id="Bo2g147750.1"/>
    </source>
</evidence>
<dbReference type="InterPro" id="IPR018289">
    <property type="entry name" value="MULE_transposase_dom"/>
</dbReference>
<evidence type="ECO:0000256" key="4">
    <source>
        <dbReference type="ARBA" id="ARBA00022833"/>
    </source>
</evidence>
<feature type="compositionally biased region" description="Acidic residues" evidence="8">
    <location>
        <begin position="105"/>
        <end position="118"/>
    </location>
</feature>
<dbReference type="InterPro" id="IPR004332">
    <property type="entry name" value="Transposase_MuDR"/>
</dbReference>
<keyword evidence="11" id="KW-1185">Reference proteome</keyword>
<dbReference type="Gramene" id="Bo2g147750.1">
    <property type="protein sequence ID" value="Bo2g147750.1"/>
    <property type="gene ID" value="Bo2g147750"/>
</dbReference>
<dbReference type="PANTHER" id="PTHR31973">
    <property type="entry name" value="POLYPROTEIN, PUTATIVE-RELATED"/>
    <property type="match status" value="1"/>
</dbReference>
<evidence type="ECO:0000256" key="2">
    <source>
        <dbReference type="ARBA" id="ARBA00022723"/>
    </source>
</evidence>
<dbReference type="PROSITE" id="PS01007">
    <property type="entry name" value="TRANSPOSASE_MUTATOR"/>
    <property type="match status" value="1"/>
</dbReference>
<dbReference type="EnsemblPlants" id="Bo2g147750.1">
    <property type="protein sequence ID" value="Bo2g147750.1"/>
    <property type="gene ID" value="Bo2g147750"/>
</dbReference>
<dbReference type="Pfam" id="PF04434">
    <property type="entry name" value="SWIM"/>
    <property type="match status" value="1"/>
</dbReference>
<sequence>TSFFRLYVGGYWTSDGLYIGGDIRRCKVEFESPSVSMLVGMVQNEGFADNMSKFSYFPSREDNSRKELCGDADVAEMINYTHELESMNLYVVRDDDPYLEDVLVGEEEEEEEPEDEPTDFYRDDYAETDDSDDDGYQSSFFVGQAFFSKESCKKAIEKYAIKEKVNIRFQKSESKKVAAACIQDCCSWRIYASVNSRSTNMVVRSYICTHTCYPTGVVKLYSAPKIASDFLNEFRTNKKLSADQMMQRLLIQGLRVPKSKCQSARQIMLHIISDEYAEQFTRMFDYAEELRESNPGSTVILGTKDKVFEKFYTCFEAQKSGWKNACRRVIHLDGTFLKGRMKGQLLTAVGRDPNDQIFVIAWAIVPVENKVNWEWFMTLLQEDLDLEFGNGLALSSDQQKGLIYAIKNVLPYAEHRMCARHIWSNLRKRHGESGNLHGLFWKCARAYNTQVFDRRLEKMKSVRPEAYEKVKRSVGSNWSRAFFNDLTKSAAIENNHSESYNAVLKDARRKPVVALLEDIRRHVMSSNMLKIKEMHNATGLITPKARAVMEKRKKNLKWCHPLPSGRGWYEVDHGRNKYRVYVRGAVSCTCRAYDVSGIPCCHIMSAMWTEYGEAKLPETVVSDWYSVEKWKLCYSSLLRPVNGMQLWKTHTDVVVMPPPDRIMPGRPKNNDRIRETAEVLPSQVTSANEKVQMSRAYDIRFEALASGPSHICKFWGPIFTKIRKMLV</sequence>
<dbReference type="GO" id="GO:0004803">
    <property type="term" value="F:transposase activity"/>
    <property type="evidence" value="ECO:0007669"/>
    <property type="project" value="InterPro"/>
</dbReference>
<reference evidence="10 11" key="1">
    <citation type="journal article" date="2014" name="Genome Biol.">
        <title>Transcriptome and methylome profiling reveals relics of genome dominance in the mesopolyploid Brassica oleracea.</title>
        <authorList>
            <person name="Parkin I.A."/>
            <person name="Koh C."/>
            <person name="Tang H."/>
            <person name="Robinson S.J."/>
            <person name="Kagale S."/>
            <person name="Clarke W.E."/>
            <person name="Town C.D."/>
            <person name="Nixon J."/>
            <person name="Krishnakumar V."/>
            <person name="Bidwell S.L."/>
            <person name="Denoeud F."/>
            <person name="Belcram H."/>
            <person name="Links M.G."/>
            <person name="Just J."/>
            <person name="Clarke C."/>
            <person name="Bender T."/>
            <person name="Huebert T."/>
            <person name="Mason A.S."/>
            <person name="Pires J.C."/>
            <person name="Barker G."/>
            <person name="Moore J."/>
            <person name="Walley P.G."/>
            <person name="Manoli S."/>
            <person name="Batley J."/>
            <person name="Edwards D."/>
            <person name="Nelson M.N."/>
            <person name="Wang X."/>
            <person name="Paterson A.H."/>
            <person name="King G."/>
            <person name="Bancroft I."/>
            <person name="Chalhoub B."/>
            <person name="Sharpe A.G."/>
        </authorList>
    </citation>
    <scope>NUCLEOTIDE SEQUENCE</scope>
    <source>
        <strain evidence="10 11">cv. TO1000</strain>
    </source>
</reference>
<dbReference type="STRING" id="109376.A0A0D3AWI4"/>
<evidence type="ECO:0000259" key="9">
    <source>
        <dbReference type="PROSITE" id="PS50966"/>
    </source>
</evidence>
<keyword evidence="4" id="KW-0862">Zinc</keyword>
<organism evidence="10 11">
    <name type="scientific">Brassica oleracea var. oleracea</name>
    <dbReference type="NCBI Taxonomy" id="109376"/>
    <lineage>
        <taxon>Eukaryota</taxon>
        <taxon>Viridiplantae</taxon>
        <taxon>Streptophyta</taxon>
        <taxon>Embryophyta</taxon>
        <taxon>Tracheophyta</taxon>
        <taxon>Spermatophyta</taxon>
        <taxon>Magnoliopsida</taxon>
        <taxon>eudicotyledons</taxon>
        <taxon>Gunneridae</taxon>
        <taxon>Pentapetalae</taxon>
        <taxon>rosids</taxon>
        <taxon>malvids</taxon>
        <taxon>Brassicales</taxon>
        <taxon>Brassicaceae</taxon>
        <taxon>Brassiceae</taxon>
        <taxon>Brassica</taxon>
    </lineage>
</organism>
<protein>
    <recommendedName>
        <fullName evidence="9">SWIM-type domain-containing protein</fullName>
    </recommendedName>
</protein>
<dbReference type="Proteomes" id="UP000032141">
    <property type="component" value="Chromosome C2"/>
</dbReference>
<dbReference type="AlphaFoldDB" id="A0A0D3AWI4"/>
<keyword evidence="2" id="KW-0479">Metal-binding</keyword>
<dbReference type="eggNOG" id="ENOG502QU1T">
    <property type="taxonomic scope" value="Eukaryota"/>
</dbReference>
<evidence type="ECO:0000256" key="8">
    <source>
        <dbReference type="SAM" id="MobiDB-lite"/>
    </source>
</evidence>
<evidence type="ECO:0000313" key="11">
    <source>
        <dbReference type="Proteomes" id="UP000032141"/>
    </source>
</evidence>
<dbReference type="GO" id="GO:0006313">
    <property type="term" value="P:DNA transposition"/>
    <property type="evidence" value="ECO:0007669"/>
    <property type="project" value="InterPro"/>
</dbReference>
<dbReference type="InterPro" id="IPR006564">
    <property type="entry name" value="Znf_PMZ"/>
</dbReference>
<keyword evidence="6" id="KW-0233">DNA recombination</keyword>
<dbReference type="GO" id="GO:0008270">
    <property type="term" value="F:zinc ion binding"/>
    <property type="evidence" value="ECO:0007669"/>
    <property type="project" value="UniProtKB-KW"/>
</dbReference>
<name>A0A0D3AWI4_BRAOL</name>
<reference evidence="10" key="2">
    <citation type="submission" date="2015-03" db="UniProtKB">
        <authorList>
            <consortium name="EnsemblPlants"/>
        </authorList>
    </citation>
    <scope>IDENTIFICATION</scope>
</reference>
<keyword evidence="1" id="KW-0815">Transposition</keyword>
<evidence type="ECO:0000256" key="5">
    <source>
        <dbReference type="ARBA" id="ARBA00023125"/>
    </source>
</evidence>
<keyword evidence="3 7" id="KW-0863">Zinc-finger</keyword>
<dbReference type="InterPro" id="IPR001207">
    <property type="entry name" value="Transposase_mutator"/>
</dbReference>
<proteinExistence type="predicted"/>
<dbReference type="InterPro" id="IPR007527">
    <property type="entry name" value="Znf_SWIM"/>
</dbReference>
<accession>A0A0D3AWI4</accession>
<dbReference type="PROSITE" id="PS50966">
    <property type="entry name" value="ZF_SWIM"/>
    <property type="match status" value="1"/>
</dbReference>
<dbReference type="HOGENOM" id="CLU_006767_8_1_1"/>
<dbReference type="Pfam" id="PF10551">
    <property type="entry name" value="MULE"/>
    <property type="match status" value="1"/>
</dbReference>
<keyword evidence="5" id="KW-0238">DNA-binding</keyword>
<evidence type="ECO:0000256" key="7">
    <source>
        <dbReference type="PROSITE-ProRule" id="PRU00325"/>
    </source>
</evidence>
<feature type="region of interest" description="Disordered" evidence="8">
    <location>
        <begin position="105"/>
        <end position="132"/>
    </location>
</feature>